<dbReference type="RefSeq" id="WP_146394299.1">
    <property type="nucleotide sequence ID" value="NZ_SJPK01000043.1"/>
</dbReference>
<dbReference type="Gene3D" id="3.40.720.10">
    <property type="entry name" value="Alkaline Phosphatase, subunit A"/>
    <property type="match status" value="1"/>
</dbReference>
<sequence length="423" mass="45923">MLSTEKSNVSETAFSVNGRDYSPPRVPIAVILIDGCADEYLSISLAKNQMPKLAKMLENGHRSFVRGALPSFTNVNNSAIVSGVPPRHTGIGGNYIIDPETGAEVMTNSSKFLRTETILAAAANAGRKVAMVTAKDKLRELLSKNMEGIAFSAEKADEVTLDVNGIDNIESHVGPKPEIYSPDASLYALKSGVYLIATGQADFCYLTLTDYMQHKYAPEALESLAFYRDIDEQIGKLLDLGCVVAATADHGMNAKCDADGNPNVVFLETELTKQFGEGITVICPITDPYVVHHGALGSAVTVYLPDSVNQAEVADWILNLQGITEVHGKETAESKLELPADRIGDLFVLSARDYVIGRTPAHHDLSQLEGQLRSHGGRYEEMVPMVLSHPLNDTYFKRSQGDPRNFDIFDFACNGVVLPDSGR</sequence>
<accession>A0A5C5WNH7</accession>
<dbReference type="AlphaFoldDB" id="A0A5C5WNH7"/>
<proteinExistence type="predicted"/>
<reference evidence="1 2" key="1">
    <citation type="submission" date="2019-02" db="EMBL/GenBank/DDBJ databases">
        <title>Deep-cultivation of Planctomycetes and their phenomic and genomic characterization uncovers novel biology.</title>
        <authorList>
            <person name="Wiegand S."/>
            <person name="Jogler M."/>
            <person name="Boedeker C."/>
            <person name="Pinto D."/>
            <person name="Vollmers J."/>
            <person name="Rivas-Marin E."/>
            <person name="Kohn T."/>
            <person name="Peeters S.H."/>
            <person name="Heuer A."/>
            <person name="Rast P."/>
            <person name="Oberbeckmann S."/>
            <person name="Bunk B."/>
            <person name="Jeske O."/>
            <person name="Meyerdierks A."/>
            <person name="Storesund J.E."/>
            <person name="Kallscheuer N."/>
            <person name="Luecker S."/>
            <person name="Lage O.M."/>
            <person name="Pohl T."/>
            <person name="Merkel B.J."/>
            <person name="Hornburger P."/>
            <person name="Mueller R.-W."/>
            <person name="Bruemmer F."/>
            <person name="Labrenz M."/>
            <person name="Spormann A.M."/>
            <person name="Op Den Camp H."/>
            <person name="Overmann J."/>
            <person name="Amann R."/>
            <person name="Jetten M.S.M."/>
            <person name="Mascher T."/>
            <person name="Medema M.H."/>
            <person name="Devos D.P."/>
            <person name="Kaster A.-K."/>
            <person name="Ovreas L."/>
            <person name="Rohde M."/>
            <person name="Galperin M.Y."/>
            <person name="Jogler C."/>
        </authorList>
    </citation>
    <scope>NUCLEOTIDE SEQUENCE [LARGE SCALE GENOMIC DNA]</scope>
    <source>
        <strain evidence="1 2">CA85</strain>
    </source>
</reference>
<dbReference type="InterPro" id="IPR012710">
    <property type="entry name" value="Phosphonoacetate_hydro"/>
</dbReference>
<dbReference type="NCBIfam" id="TIGR02335">
    <property type="entry name" value="hydr_PhnA"/>
    <property type="match status" value="1"/>
</dbReference>
<keyword evidence="1" id="KW-0378">Hydrolase</keyword>
<evidence type="ECO:0000313" key="1">
    <source>
        <dbReference type="EMBL" id="TWT51671.1"/>
    </source>
</evidence>
<dbReference type="EMBL" id="SJPK01000043">
    <property type="protein sequence ID" value="TWT51671.1"/>
    <property type="molecule type" value="Genomic_DNA"/>
</dbReference>
<keyword evidence="2" id="KW-1185">Reference proteome</keyword>
<dbReference type="Gene3D" id="3.30.1360.110">
    <property type="entry name" value="Domain 2, Phosphonoacetate Hydrolase"/>
    <property type="match status" value="1"/>
</dbReference>
<dbReference type="Proteomes" id="UP000318053">
    <property type="component" value="Unassembled WGS sequence"/>
</dbReference>
<dbReference type="PANTHER" id="PTHR10151">
    <property type="entry name" value="ECTONUCLEOTIDE PYROPHOSPHATASE/PHOSPHODIESTERASE"/>
    <property type="match status" value="1"/>
</dbReference>
<dbReference type="GO" id="GO:0047400">
    <property type="term" value="F:phosphonoacetate hydrolase activity"/>
    <property type="evidence" value="ECO:0007669"/>
    <property type="project" value="UniProtKB-EC"/>
</dbReference>
<protein>
    <submittedName>
        <fullName evidence="1">Phosphonoacetate hydrolase</fullName>
        <ecNumber evidence="1">3.11.1.2</ecNumber>
    </submittedName>
</protein>
<dbReference type="InterPro" id="IPR002591">
    <property type="entry name" value="Phosphodiest/P_Trfase"/>
</dbReference>
<dbReference type="EC" id="3.11.1.2" evidence="1"/>
<dbReference type="InterPro" id="IPR017850">
    <property type="entry name" value="Alkaline_phosphatase_core_sf"/>
</dbReference>
<evidence type="ECO:0000313" key="2">
    <source>
        <dbReference type="Proteomes" id="UP000318053"/>
    </source>
</evidence>
<dbReference type="SUPFAM" id="SSF53649">
    <property type="entry name" value="Alkaline phosphatase-like"/>
    <property type="match status" value="1"/>
</dbReference>
<dbReference type="Pfam" id="PF01663">
    <property type="entry name" value="Phosphodiest"/>
    <property type="match status" value="1"/>
</dbReference>
<organism evidence="1 2">
    <name type="scientific">Allorhodopirellula solitaria</name>
    <dbReference type="NCBI Taxonomy" id="2527987"/>
    <lineage>
        <taxon>Bacteria</taxon>
        <taxon>Pseudomonadati</taxon>
        <taxon>Planctomycetota</taxon>
        <taxon>Planctomycetia</taxon>
        <taxon>Pirellulales</taxon>
        <taxon>Pirellulaceae</taxon>
        <taxon>Allorhodopirellula</taxon>
    </lineage>
</organism>
<name>A0A5C5WNH7_9BACT</name>
<dbReference type="InterPro" id="IPR023116">
    <property type="entry name" value="Phosphonoacetate_hydro_insert"/>
</dbReference>
<dbReference type="PANTHER" id="PTHR10151:SF120">
    <property type="entry name" value="BIS(5'-ADENOSYL)-TRIPHOSPHATASE"/>
    <property type="match status" value="1"/>
</dbReference>
<gene>
    <name evidence="1" type="primary">phnA</name>
    <name evidence="1" type="ORF">CA85_52200</name>
</gene>
<dbReference type="OrthoDB" id="9771966at2"/>
<comment type="caution">
    <text evidence="1">The sequence shown here is derived from an EMBL/GenBank/DDBJ whole genome shotgun (WGS) entry which is preliminary data.</text>
</comment>